<evidence type="ECO:0000259" key="8">
    <source>
        <dbReference type="SMART" id="SM00906"/>
    </source>
</evidence>
<keyword evidence="5" id="KW-0804">Transcription</keyword>
<dbReference type="InterPro" id="IPR007219">
    <property type="entry name" value="XnlR_reg_dom"/>
</dbReference>
<dbReference type="PANTHER" id="PTHR31313">
    <property type="entry name" value="TY1 ENHANCER ACTIVATOR"/>
    <property type="match status" value="1"/>
</dbReference>
<keyword evidence="4" id="KW-0238">DNA-binding</keyword>
<dbReference type="GO" id="GO:0008270">
    <property type="term" value="F:zinc ion binding"/>
    <property type="evidence" value="ECO:0007669"/>
    <property type="project" value="InterPro"/>
</dbReference>
<feature type="compositionally biased region" description="Polar residues" evidence="7">
    <location>
        <begin position="806"/>
        <end position="831"/>
    </location>
</feature>
<evidence type="ECO:0000256" key="7">
    <source>
        <dbReference type="SAM" id="MobiDB-lite"/>
    </source>
</evidence>
<evidence type="ECO:0000256" key="4">
    <source>
        <dbReference type="ARBA" id="ARBA00023125"/>
    </source>
</evidence>
<accession>A0AAV5API6</accession>
<dbReference type="InterPro" id="IPR051615">
    <property type="entry name" value="Transcr_Regulatory_Elem"/>
</dbReference>
<feature type="compositionally biased region" description="Polar residues" evidence="7">
    <location>
        <begin position="133"/>
        <end position="163"/>
    </location>
</feature>
<feature type="domain" description="Xylanolytic transcriptional activator regulatory" evidence="8">
    <location>
        <begin position="404"/>
        <end position="481"/>
    </location>
</feature>
<keyword evidence="3" id="KW-0805">Transcription regulation</keyword>
<dbReference type="EMBL" id="BPWL01000010">
    <property type="protein sequence ID" value="GJJ14593.1"/>
    <property type="molecule type" value="Genomic_DNA"/>
</dbReference>
<dbReference type="GO" id="GO:0003677">
    <property type="term" value="F:DNA binding"/>
    <property type="evidence" value="ECO:0007669"/>
    <property type="project" value="UniProtKB-KW"/>
</dbReference>
<reference evidence="9" key="1">
    <citation type="submission" date="2021-10" db="EMBL/GenBank/DDBJ databases">
        <title>De novo Genome Assembly of Clathrus columnatus (Basidiomycota, Fungi) Using Illumina and Nanopore Sequence Data.</title>
        <authorList>
            <person name="Ogiso-Tanaka E."/>
            <person name="Itagaki H."/>
            <person name="Hosoya T."/>
            <person name="Hosaka K."/>
        </authorList>
    </citation>
    <scope>NUCLEOTIDE SEQUENCE</scope>
    <source>
        <strain evidence="9">MO-923</strain>
    </source>
</reference>
<organism evidence="9 10">
    <name type="scientific">Clathrus columnatus</name>
    <dbReference type="NCBI Taxonomy" id="1419009"/>
    <lineage>
        <taxon>Eukaryota</taxon>
        <taxon>Fungi</taxon>
        <taxon>Dikarya</taxon>
        <taxon>Basidiomycota</taxon>
        <taxon>Agaricomycotina</taxon>
        <taxon>Agaricomycetes</taxon>
        <taxon>Phallomycetidae</taxon>
        <taxon>Phallales</taxon>
        <taxon>Clathraceae</taxon>
        <taxon>Clathrus</taxon>
    </lineage>
</organism>
<evidence type="ECO:0000256" key="6">
    <source>
        <dbReference type="ARBA" id="ARBA00023242"/>
    </source>
</evidence>
<evidence type="ECO:0000256" key="5">
    <source>
        <dbReference type="ARBA" id="ARBA00023163"/>
    </source>
</evidence>
<feature type="region of interest" description="Disordered" evidence="7">
    <location>
        <begin position="287"/>
        <end position="320"/>
    </location>
</feature>
<feature type="compositionally biased region" description="Polar residues" evidence="7">
    <location>
        <begin position="749"/>
        <end position="762"/>
    </location>
</feature>
<evidence type="ECO:0000256" key="2">
    <source>
        <dbReference type="ARBA" id="ARBA00022833"/>
    </source>
</evidence>
<gene>
    <name evidence="9" type="ORF">Clacol_008859</name>
</gene>
<feature type="region of interest" description="Disordered" evidence="7">
    <location>
        <begin position="97"/>
        <end position="165"/>
    </location>
</feature>
<dbReference type="PANTHER" id="PTHR31313:SF78">
    <property type="entry name" value="TRANSCRIPTION FACTOR DOMAIN-CONTAINING PROTEIN"/>
    <property type="match status" value="1"/>
</dbReference>
<comment type="caution">
    <text evidence="9">The sequence shown here is derived from an EMBL/GenBank/DDBJ whole genome shotgun (WGS) entry which is preliminary data.</text>
</comment>
<evidence type="ECO:0000313" key="10">
    <source>
        <dbReference type="Proteomes" id="UP001050691"/>
    </source>
</evidence>
<name>A0AAV5API6_9AGAM</name>
<proteinExistence type="predicted"/>
<evidence type="ECO:0000256" key="3">
    <source>
        <dbReference type="ARBA" id="ARBA00023015"/>
    </source>
</evidence>
<keyword evidence="10" id="KW-1185">Reference proteome</keyword>
<protein>
    <recommendedName>
        <fullName evidence="8">Xylanolytic transcriptional activator regulatory domain-containing protein</fullName>
    </recommendedName>
</protein>
<dbReference type="SMART" id="SM00906">
    <property type="entry name" value="Fungal_trans"/>
    <property type="match status" value="1"/>
</dbReference>
<feature type="compositionally biased region" description="Low complexity" evidence="7">
    <location>
        <begin position="853"/>
        <end position="867"/>
    </location>
</feature>
<feature type="compositionally biased region" description="Basic and acidic residues" evidence="7">
    <location>
        <begin position="736"/>
        <end position="747"/>
    </location>
</feature>
<dbReference type="AlphaFoldDB" id="A0AAV5API6"/>
<keyword evidence="2" id="KW-0862">Zinc</keyword>
<evidence type="ECO:0000313" key="9">
    <source>
        <dbReference type="EMBL" id="GJJ14593.1"/>
    </source>
</evidence>
<sequence length="958" mass="105635">MEALLGTLLSTEDKRVRAVISDLAGDPLAREILDRVDESPFGTRGKEGEDRASRILRTTNNISTALPYSTPSVEWQDHLKERLRKGEVSTLVETSEYGPNSAIFGPPRLSLDTSNILRAPSGESPAQRRRIDSSSPLQRSALSHVQPRTPSLSPSPSEGLTSMSEDDLNSAIGQLSLNEDSQVRYHGEASGLHILGMSDRLDKRNEGGLWRFPRAGVWPRASRSVLRDGVEDVQTILGPGTNEVDSEKSVRLPNKEVQEDLLEMYFAYVHPVLPVMIEKEFWREYRGEPDPETTNKPSPSSSSPSAAGSDYNPKPSTAQYINKNTNNIPNLLLLAMFAIAARYKTEPEVPLPLNEGDMWNAGDEYLEDAKKLLNSTYALSRPTTCQALLLLSYREIGIGGMAQAWLYVGMAVRMAQDLGMHRAADKWQRTGAELFTETEKQIRRRIWYSSVVMDKFVFKGRPLAIFERDFDTHLPLEEHDEEMRLWLRHNSPCAGEAIPDTELPSSYVPVPTRLISCFNAASRLCGILSNIVETTYAVQPQKPHARLAELAIFEKRLDKWYLDLPKHLELPTSTTPSELNSHPLPPPHVLTLHMQYWCSVLLAHRPFMRRKFQSGHDAASQCPIENDTSDHVQCTRAFDLCATAANKISSIVGIYKQNFCLRRAPAFLTYYVFSAGIMHMTTLSVRPGDVQAGLGLQLCMDALQTMSILWPSAGRAWELLHGAKIDLREVEQRMAGEVRDKRKREDGNNSEFSLTKTQANARSRSRGVNGIRSNSINGGSNGIDATNPRSHHYQPPRTIQLGGLPSSHSSASPTHRPSSLYTQALTSNTGGASPVSAGVNTFPTWPNPPTPPSSSSSAPGNGSNHHSPSTSDNNYTYASYGVGSSNGYDSKSNSNSGTGPVNSASDVWKDISEGFNHPALITSSLYGLPVMQGSQSTGFIGDFNTMYNMQSTAETTPH</sequence>
<dbReference type="Pfam" id="PF04082">
    <property type="entry name" value="Fungal_trans"/>
    <property type="match status" value="1"/>
</dbReference>
<evidence type="ECO:0000256" key="1">
    <source>
        <dbReference type="ARBA" id="ARBA00022723"/>
    </source>
</evidence>
<dbReference type="CDD" id="cd12148">
    <property type="entry name" value="fungal_TF_MHR"/>
    <property type="match status" value="1"/>
</dbReference>
<keyword evidence="6" id="KW-0539">Nucleus</keyword>
<keyword evidence="1" id="KW-0479">Metal-binding</keyword>
<feature type="compositionally biased region" description="Polar residues" evidence="7">
    <location>
        <begin position="868"/>
        <end position="878"/>
    </location>
</feature>
<feature type="region of interest" description="Disordered" evidence="7">
    <location>
        <begin position="736"/>
        <end position="878"/>
    </location>
</feature>
<dbReference type="Proteomes" id="UP001050691">
    <property type="component" value="Unassembled WGS sequence"/>
</dbReference>
<dbReference type="GO" id="GO:0006351">
    <property type="term" value="P:DNA-templated transcription"/>
    <property type="evidence" value="ECO:0007669"/>
    <property type="project" value="InterPro"/>
</dbReference>
<feature type="compositionally biased region" description="Polar residues" evidence="7">
    <location>
        <begin position="771"/>
        <end position="788"/>
    </location>
</feature>